<accession>A0AAD6ZIY2</accession>
<protein>
    <recommendedName>
        <fullName evidence="3">CCHC-type domain-containing protein</fullName>
    </recommendedName>
</protein>
<dbReference type="GO" id="GO:0008270">
    <property type="term" value="F:zinc ion binding"/>
    <property type="evidence" value="ECO:0007669"/>
    <property type="project" value="UniProtKB-KW"/>
</dbReference>
<feature type="domain" description="CCHC-type" evidence="3">
    <location>
        <begin position="102"/>
        <end position="117"/>
    </location>
</feature>
<dbReference type="AlphaFoldDB" id="A0AAD6ZIY2"/>
<feature type="non-terminal residue" evidence="4">
    <location>
        <position position="127"/>
    </location>
</feature>
<dbReference type="Pfam" id="PF00098">
    <property type="entry name" value="zf-CCHC"/>
    <property type="match status" value="1"/>
</dbReference>
<evidence type="ECO:0000313" key="5">
    <source>
        <dbReference type="Proteomes" id="UP001218218"/>
    </source>
</evidence>
<evidence type="ECO:0000256" key="2">
    <source>
        <dbReference type="PROSITE-ProRule" id="PRU00047"/>
    </source>
</evidence>
<dbReference type="InterPro" id="IPR036875">
    <property type="entry name" value="Znf_CCHC_sf"/>
</dbReference>
<dbReference type="GO" id="GO:0006397">
    <property type="term" value="P:mRNA processing"/>
    <property type="evidence" value="ECO:0007669"/>
    <property type="project" value="UniProtKB-KW"/>
</dbReference>
<dbReference type="PROSITE" id="PS50158">
    <property type="entry name" value="ZF_CCHC"/>
    <property type="match status" value="1"/>
</dbReference>
<gene>
    <name evidence="4" type="ORF">DFH08DRAFT_630308</name>
</gene>
<organism evidence="4 5">
    <name type="scientific">Mycena albidolilacea</name>
    <dbReference type="NCBI Taxonomy" id="1033008"/>
    <lineage>
        <taxon>Eukaryota</taxon>
        <taxon>Fungi</taxon>
        <taxon>Dikarya</taxon>
        <taxon>Basidiomycota</taxon>
        <taxon>Agaricomycotina</taxon>
        <taxon>Agaricomycetes</taxon>
        <taxon>Agaricomycetidae</taxon>
        <taxon>Agaricales</taxon>
        <taxon>Marasmiineae</taxon>
        <taxon>Mycenaceae</taxon>
        <taxon>Mycena</taxon>
    </lineage>
</organism>
<proteinExistence type="predicted"/>
<dbReference type="EMBL" id="JARIHO010000044">
    <property type="protein sequence ID" value="KAJ7325599.1"/>
    <property type="molecule type" value="Genomic_DNA"/>
</dbReference>
<keyword evidence="2" id="KW-0862">Zinc</keyword>
<keyword evidence="2" id="KW-0863">Zinc-finger</keyword>
<keyword evidence="5" id="KW-1185">Reference proteome</keyword>
<dbReference type="Pfam" id="PF14223">
    <property type="entry name" value="Retrotran_gag_2"/>
    <property type="match status" value="1"/>
</dbReference>
<dbReference type="GO" id="GO:0003676">
    <property type="term" value="F:nucleic acid binding"/>
    <property type="evidence" value="ECO:0007669"/>
    <property type="project" value="InterPro"/>
</dbReference>
<keyword evidence="1" id="KW-0507">mRNA processing</keyword>
<dbReference type="SUPFAM" id="SSF57756">
    <property type="entry name" value="Retrovirus zinc finger-like domains"/>
    <property type="match status" value="1"/>
</dbReference>
<evidence type="ECO:0000259" key="3">
    <source>
        <dbReference type="PROSITE" id="PS50158"/>
    </source>
</evidence>
<sequence>VEGWIGRIQTLVLRMEHAGIEVTAQDQILALTMGLPPSYDAVIINFDATPPEQLTVNHVITRLLNEETRQTSSPDTPIPSNNTGDEALAAIAARRDFGTVSCYFCDKKGHFKADCPEKAAWETAKHK</sequence>
<evidence type="ECO:0000256" key="1">
    <source>
        <dbReference type="ARBA" id="ARBA00022664"/>
    </source>
</evidence>
<keyword evidence="2" id="KW-0479">Metal-binding</keyword>
<dbReference type="Proteomes" id="UP001218218">
    <property type="component" value="Unassembled WGS sequence"/>
</dbReference>
<name>A0AAD6ZIY2_9AGAR</name>
<feature type="non-terminal residue" evidence="4">
    <location>
        <position position="1"/>
    </location>
</feature>
<comment type="caution">
    <text evidence="4">The sequence shown here is derived from an EMBL/GenBank/DDBJ whole genome shotgun (WGS) entry which is preliminary data.</text>
</comment>
<dbReference type="Gene3D" id="4.10.60.10">
    <property type="entry name" value="Zinc finger, CCHC-type"/>
    <property type="match status" value="1"/>
</dbReference>
<dbReference type="InterPro" id="IPR001878">
    <property type="entry name" value="Znf_CCHC"/>
</dbReference>
<dbReference type="SMART" id="SM00343">
    <property type="entry name" value="ZnF_C2HC"/>
    <property type="match status" value="1"/>
</dbReference>
<reference evidence="4" key="1">
    <citation type="submission" date="2023-03" db="EMBL/GenBank/DDBJ databases">
        <title>Massive genome expansion in bonnet fungi (Mycena s.s.) driven by repeated elements and novel gene families across ecological guilds.</title>
        <authorList>
            <consortium name="Lawrence Berkeley National Laboratory"/>
            <person name="Harder C.B."/>
            <person name="Miyauchi S."/>
            <person name="Viragh M."/>
            <person name="Kuo A."/>
            <person name="Thoen E."/>
            <person name="Andreopoulos B."/>
            <person name="Lu D."/>
            <person name="Skrede I."/>
            <person name="Drula E."/>
            <person name="Henrissat B."/>
            <person name="Morin E."/>
            <person name="Kohler A."/>
            <person name="Barry K."/>
            <person name="LaButti K."/>
            <person name="Morin E."/>
            <person name="Salamov A."/>
            <person name="Lipzen A."/>
            <person name="Mereny Z."/>
            <person name="Hegedus B."/>
            <person name="Baldrian P."/>
            <person name="Stursova M."/>
            <person name="Weitz H."/>
            <person name="Taylor A."/>
            <person name="Grigoriev I.V."/>
            <person name="Nagy L.G."/>
            <person name="Martin F."/>
            <person name="Kauserud H."/>
        </authorList>
    </citation>
    <scope>NUCLEOTIDE SEQUENCE</scope>
    <source>
        <strain evidence="4">CBHHK002</strain>
    </source>
</reference>
<evidence type="ECO:0000313" key="4">
    <source>
        <dbReference type="EMBL" id="KAJ7325599.1"/>
    </source>
</evidence>